<dbReference type="CDD" id="cd08023">
    <property type="entry name" value="GH16_laminarinase_like"/>
    <property type="match status" value="1"/>
</dbReference>
<name>A0A6C2U8M3_PONDE</name>
<sequence length="277" mass="32187">MIKMKKNGCFACILFFTGSLFAATSDYKLVWADEFSRNGAPDPENWTFEHGHVRNHEAQWYQPENAFCTNGLLVIEGRRERVPNTNFLPNSKHWATKWKFAKYTSSCLITKGLHSWKYGRFEMRAKIDVRAGLWPAFWTLGVEGEWPDNGEVDIMEYYRGSLLANAFWGSGKRFQPRKNAAKKPLTELDDPDWADHFHIWRMDWNKDSIKLYVDDLLLNEIDLELTYNPPGHPIENPFRQPHYLLVNLAIGGSAGGDPAETDFPARYEIDYVRVYQK</sequence>
<feature type="signal peptide" evidence="2">
    <location>
        <begin position="1"/>
        <end position="22"/>
    </location>
</feature>
<dbReference type="Pfam" id="PF00722">
    <property type="entry name" value="Glyco_hydro_16"/>
    <property type="match status" value="1"/>
</dbReference>
<dbReference type="EMBL" id="CAAHFG010000003">
    <property type="protein sequence ID" value="VGO16462.1"/>
    <property type="molecule type" value="Genomic_DNA"/>
</dbReference>
<feature type="chain" id="PRO_5025539168" evidence="2">
    <location>
        <begin position="23"/>
        <end position="277"/>
    </location>
</feature>
<dbReference type="PANTHER" id="PTHR10963:SF55">
    <property type="entry name" value="GLYCOSIDE HYDROLASE FAMILY 16 PROTEIN"/>
    <property type="match status" value="1"/>
</dbReference>
<evidence type="ECO:0000313" key="4">
    <source>
        <dbReference type="EMBL" id="VGO16462.1"/>
    </source>
</evidence>
<feature type="domain" description="GH16" evidence="3">
    <location>
        <begin position="35"/>
        <end position="277"/>
    </location>
</feature>
<dbReference type="InterPro" id="IPR013320">
    <property type="entry name" value="ConA-like_dom_sf"/>
</dbReference>
<dbReference type="InterPro" id="IPR050546">
    <property type="entry name" value="Glycosyl_Hydrlase_16"/>
</dbReference>
<keyword evidence="2" id="KW-0732">Signal</keyword>
<dbReference type="AlphaFoldDB" id="A0A6C2U8M3"/>
<dbReference type="PANTHER" id="PTHR10963">
    <property type="entry name" value="GLYCOSYL HYDROLASE-RELATED"/>
    <property type="match status" value="1"/>
</dbReference>
<dbReference type="GO" id="GO:0004553">
    <property type="term" value="F:hydrolase activity, hydrolyzing O-glycosyl compounds"/>
    <property type="evidence" value="ECO:0007669"/>
    <property type="project" value="InterPro"/>
</dbReference>
<dbReference type="InterPro" id="IPR000757">
    <property type="entry name" value="Beta-glucanase-like"/>
</dbReference>
<dbReference type="RefSeq" id="WP_222847309.1">
    <property type="nucleotide sequence ID" value="NZ_CAAHFG010000003.1"/>
</dbReference>
<organism evidence="4 5">
    <name type="scientific">Pontiella desulfatans</name>
    <dbReference type="NCBI Taxonomy" id="2750659"/>
    <lineage>
        <taxon>Bacteria</taxon>
        <taxon>Pseudomonadati</taxon>
        <taxon>Kiritimatiellota</taxon>
        <taxon>Kiritimatiellia</taxon>
        <taxon>Kiritimatiellales</taxon>
        <taxon>Pontiellaceae</taxon>
        <taxon>Pontiella</taxon>
    </lineage>
</organism>
<accession>A0A6C2U8M3</accession>
<keyword evidence="5" id="KW-1185">Reference proteome</keyword>
<evidence type="ECO:0000313" key="5">
    <source>
        <dbReference type="Proteomes" id="UP000366872"/>
    </source>
</evidence>
<dbReference type="SUPFAM" id="SSF49899">
    <property type="entry name" value="Concanavalin A-like lectins/glucanases"/>
    <property type="match status" value="1"/>
</dbReference>
<protein>
    <submittedName>
        <fullName evidence="4">Beta-glucanase</fullName>
    </submittedName>
</protein>
<reference evidence="4 5" key="1">
    <citation type="submission" date="2019-04" db="EMBL/GenBank/DDBJ databases">
        <authorList>
            <person name="Van Vliet M D."/>
        </authorList>
    </citation>
    <scope>NUCLEOTIDE SEQUENCE [LARGE SCALE GENOMIC DNA]</scope>
    <source>
        <strain evidence="4 5">F1</strain>
    </source>
</reference>
<dbReference type="Proteomes" id="UP000366872">
    <property type="component" value="Unassembled WGS sequence"/>
</dbReference>
<evidence type="ECO:0000256" key="1">
    <source>
        <dbReference type="ARBA" id="ARBA00006865"/>
    </source>
</evidence>
<evidence type="ECO:0000256" key="2">
    <source>
        <dbReference type="SAM" id="SignalP"/>
    </source>
</evidence>
<gene>
    <name evidence="4" type="primary">bglA_4</name>
    <name evidence="4" type="ORF">PDESU_05053</name>
</gene>
<dbReference type="Gene3D" id="2.60.120.200">
    <property type="match status" value="1"/>
</dbReference>
<evidence type="ECO:0000259" key="3">
    <source>
        <dbReference type="PROSITE" id="PS51762"/>
    </source>
</evidence>
<comment type="similarity">
    <text evidence="1">Belongs to the glycosyl hydrolase 16 family.</text>
</comment>
<dbReference type="GO" id="GO:0005975">
    <property type="term" value="P:carbohydrate metabolic process"/>
    <property type="evidence" value="ECO:0007669"/>
    <property type="project" value="InterPro"/>
</dbReference>
<proteinExistence type="inferred from homology"/>
<dbReference type="PROSITE" id="PS51762">
    <property type="entry name" value="GH16_2"/>
    <property type="match status" value="1"/>
</dbReference>